<keyword evidence="10" id="KW-0333">Golgi apparatus</keyword>
<dbReference type="GO" id="GO:0005783">
    <property type="term" value="C:endoplasmic reticulum"/>
    <property type="evidence" value="ECO:0007669"/>
    <property type="project" value="UniProtKB-SubCell"/>
</dbReference>
<dbReference type="Pfam" id="PF04548">
    <property type="entry name" value="AIG1"/>
    <property type="match status" value="1"/>
</dbReference>
<evidence type="ECO:0000256" key="13">
    <source>
        <dbReference type="ARBA" id="ARBA00056809"/>
    </source>
</evidence>
<evidence type="ECO:0000256" key="8">
    <source>
        <dbReference type="ARBA" id="ARBA00022741"/>
    </source>
</evidence>
<dbReference type="GO" id="GO:0005525">
    <property type="term" value="F:GTP binding"/>
    <property type="evidence" value="ECO:0007669"/>
    <property type="project" value="UniProtKB-KW"/>
</dbReference>
<keyword evidence="8" id="KW-0547">Nucleotide-binding</keyword>
<evidence type="ECO:0000256" key="16">
    <source>
        <dbReference type="SAM" id="Phobius"/>
    </source>
</evidence>
<comment type="subcellular location">
    <subcellularLocation>
        <location evidence="3">Cytoplasm</location>
        <location evidence="3">Cytosol</location>
    </subcellularLocation>
    <subcellularLocation>
        <location evidence="2">Endoplasmic reticulum</location>
    </subcellularLocation>
    <subcellularLocation>
        <location evidence="4">Golgi apparatus</location>
    </subcellularLocation>
    <subcellularLocation>
        <location evidence="1">Mitochondrion</location>
    </subcellularLocation>
</comment>
<keyword evidence="16" id="KW-1133">Transmembrane helix</keyword>
<dbReference type="PROSITE" id="PS51720">
    <property type="entry name" value="G_AIG1"/>
    <property type="match status" value="1"/>
</dbReference>
<dbReference type="FunFam" id="3.40.50.300:FF:000536">
    <property type="entry name" value="GTPase IMAP family member 8"/>
    <property type="match status" value="1"/>
</dbReference>
<evidence type="ECO:0000256" key="10">
    <source>
        <dbReference type="ARBA" id="ARBA00023034"/>
    </source>
</evidence>
<evidence type="ECO:0000256" key="5">
    <source>
        <dbReference type="ARBA" id="ARBA00008535"/>
    </source>
</evidence>
<dbReference type="Proteomes" id="UP000579812">
    <property type="component" value="Unassembled WGS sequence"/>
</dbReference>
<feature type="domain" description="AIG1-type G" evidence="17">
    <location>
        <begin position="5"/>
        <end position="202"/>
    </location>
</feature>
<evidence type="ECO:0000256" key="4">
    <source>
        <dbReference type="ARBA" id="ARBA00004555"/>
    </source>
</evidence>
<dbReference type="AlphaFoldDB" id="A0A7J6D4C7"/>
<evidence type="ECO:0000256" key="11">
    <source>
        <dbReference type="ARBA" id="ARBA00023128"/>
    </source>
</evidence>
<evidence type="ECO:0000256" key="2">
    <source>
        <dbReference type="ARBA" id="ARBA00004240"/>
    </source>
</evidence>
<dbReference type="GO" id="GO:0005829">
    <property type="term" value="C:cytosol"/>
    <property type="evidence" value="ECO:0007669"/>
    <property type="project" value="UniProtKB-SubCell"/>
</dbReference>
<keyword evidence="19" id="KW-1185">Reference proteome</keyword>
<keyword evidence="6" id="KW-0963">Cytoplasm</keyword>
<evidence type="ECO:0000313" key="18">
    <source>
        <dbReference type="EMBL" id="KAF4114083.1"/>
    </source>
</evidence>
<dbReference type="EMBL" id="JAAMOB010000004">
    <property type="protein sequence ID" value="KAF4114083.1"/>
    <property type="molecule type" value="Genomic_DNA"/>
</dbReference>
<dbReference type="PANTHER" id="PTHR10903:SF188">
    <property type="entry name" value="GTPASE IMAP FAMILY MEMBER 2-LIKE-RELATED"/>
    <property type="match status" value="1"/>
</dbReference>
<evidence type="ECO:0000256" key="12">
    <source>
        <dbReference type="ARBA" id="ARBA00023134"/>
    </source>
</evidence>
<keyword evidence="7" id="KW-0677">Repeat</keyword>
<dbReference type="PANTHER" id="PTHR10903">
    <property type="entry name" value="GTPASE, IMAP FAMILY MEMBER-RELATED"/>
    <property type="match status" value="1"/>
</dbReference>
<feature type="transmembrane region" description="Helical" evidence="16">
    <location>
        <begin position="210"/>
        <end position="227"/>
    </location>
</feature>
<dbReference type="Gene3D" id="3.40.50.300">
    <property type="entry name" value="P-loop containing nucleotide triphosphate hydrolases"/>
    <property type="match status" value="1"/>
</dbReference>
<comment type="caution">
    <text evidence="18">The sequence shown here is derived from an EMBL/GenBank/DDBJ whole genome shotgun (WGS) entry which is preliminary data.</text>
</comment>
<evidence type="ECO:0000256" key="1">
    <source>
        <dbReference type="ARBA" id="ARBA00004173"/>
    </source>
</evidence>
<evidence type="ECO:0000256" key="15">
    <source>
        <dbReference type="ARBA" id="ARBA00077278"/>
    </source>
</evidence>
<keyword evidence="9" id="KW-0256">Endoplasmic reticulum</keyword>
<keyword evidence="16" id="KW-0812">Transmembrane</keyword>
<dbReference type="InterPro" id="IPR027417">
    <property type="entry name" value="P-loop_NTPase"/>
</dbReference>
<evidence type="ECO:0000256" key="14">
    <source>
        <dbReference type="ARBA" id="ARBA00073539"/>
    </source>
</evidence>
<evidence type="ECO:0000256" key="3">
    <source>
        <dbReference type="ARBA" id="ARBA00004514"/>
    </source>
</evidence>
<name>A0A7J6D4C7_9TELE</name>
<dbReference type="SUPFAM" id="SSF52540">
    <property type="entry name" value="P-loop containing nucleoside triphosphate hydrolases"/>
    <property type="match status" value="1"/>
</dbReference>
<keyword evidence="16" id="KW-0472">Membrane</keyword>
<evidence type="ECO:0000256" key="7">
    <source>
        <dbReference type="ARBA" id="ARBA00022737"/>
    </source>
</evidence>
<protein>
    <recommendedName>
        <fullName evidence="14">GTPase IMAP family member 8</fullName>
    </recommendedName>
    <alternativeName>
        <fullName evidence="15">Immune-associated nucleotide-binding protein 9</fullName>
    </alternativeName>
</protein>
<proteinExistence type="inferred from homology"/>
<comment type="similarity">
    <text evidence="5">Belongs to the TRAFAC class TrmE-Era-EngA-EngB-Septin-like GTPase superfamily. AIG1/Toc34/Toc159-like paraseptin GTPase family. IAN subfamily.</text>
</comment>
<evidence type="ECO:0000313" key="19">
    <source>
        <dbReference type="Proteomes" id="UP000579812"/>
    </source>
</evidence>
<keyword evidence="11" id="KW-0496">Mitochondrion</keyword>
<organism evidence="18 19">
    <name type="scientific">Onychostoma macrolepis</name>
    <dbReference type="NCBI Taxonomy" id="369639"/>
    <lineage>
        <taxon>Eukaryota</taxon>
        <taxon>Metazoa</taxon>
        <taxon>Chordata</taxon>
        <taxon>Craniata</taxon>
        <taxon>Vertebrata</taxon>
        <taxon>Euteleostomi</taxon>
        <taxon>Actinopterygii</taxon>
        <taxon>Neopterygii</taxon>
        <taxon>Teleostei</taxon>
        <taxon>Ostariophysi</taxon>
        <taxon>Cypriniformes</taxon>
        <taxon>Cyprinidae</taxon>
        <taxon>Acrossocheilinae</taxon>
        <taxon>Onychostoma</taxon>
    </lineage>
</organism>
<evidence type="ECO:0000256" key="9">
    <source>
        <dbReference type="ARBA" id="ARBA00022824"/>
    </source>
</evidence>
<keyword evidence="12" id="KW-0342">GTP-binding</keyword>
<dbReference type="OrthoDB" id="5985928at2759"/>
<dbReference type="InterPro" id="IPR045058">
    <property type="entry name" value="GIMA/IAN/Toc"/>
</dbReference>
<comment type="function">
    <text evidence="13">Exerts an anti-apoptotic effect in the immune system and is involved in responses to infections.</text>
</comment>
<accession>A0A7J6D4C7</accession>
<gene>
    <name evidence="18" type="ORF">G5714_004306</name>
</gene>
<feature type="transmembrane region" description="Helical" evidence="16">
    <location>
        <begin position="233"/>
        <end position="252"/>
    </location>
</feature>
<dbReference type="InterPro" id="IPR006703">
    <property type="entry name" value="G_AIG1"/>
</dbReference>
<reference evidence="18 19" key="1">
    <citation type="submission" date="2020-04" db="EMBL/GenBank/DDBJ databases">
        <title>Chromosome-level genome assembly of a cyprinid fish Onychostoma macrolepis by integration of Nanopore Sequencing, Bionano and Hi-C technology.</title>
        <authorList>
            <person name="Wang D."/>
        </authorList>
    </citation>
    <scope>NUCLEOTIDE SEQUENCE [LARGE SCALE GENOMIC DNA]</scope>
    <source>
        <strain evidence="18">SWU-2019</strain>
        <tissue evidence="18">Muscle</tissue>
    </source>
</reference>
<evidence type="ECO:0000259" key="17">
    <source>
        <dbReference type="PROSITE" id="PS51720"/>
    </source>
</evidence>
<evidence type="ECO:0000256" key="6">
    <source>
        <dbReference type="ARBA" id="ARBA00022490"/>
    </source>
</evidence>
<sequence>MARAHQDLSIALLGSTGSGKSASGNTILGRESFGVNSFPHASPRPCKRKTVVMEGWNISVIDTPGLFSNTSELRAEMRNCARLSFPGLHVFLLVIRLDVRLTDEERKIVTWIQNHFGEDAVPYTFILFTHADHLNGEPLEDHIRGSLELQTLIHSCGGRYHSFNNEDSRNRDQVTELIVKIEQMVQNNGRHHPTLEEFQRIERSNKMKKAALGVVKVLGAAVVGAAVPALDLSLLGGIIVLTALIAAVPTAIRRAGQNHHRY</sequence>
<dbReference type="GO" id="GO:0005794">
    <property type="term" value="C:Golgi apparatus"/>
    <property type="evidence" value="ECO:0007669"/>
    <property type="project" value="UniProtKB-SubCell"/>
</dbReference>
<dbReference type="GO" id="GO:0005739">
    <property type="term" value="C:mitochondrion"/>
    <property type="evidence" value="ECO:0007669"/>
    <property type="project" value="UniProtKB-SubCell"/>
</dbReference>